<evidence type="ECO:0008006" key="5">
    <source>
        <dbReference type="Google" id="ProtNLM"/>
    </source>
</evidence>
<protein>
    <recommendedName>
        <fullName evidence="5">Gustatory receptor</fullName>
    </recommendedName>
</protein>
<sequence>MRGRFARQRRHGLDLEMQSQTADPENRNLRSDPSTAVPIQHSPVENENSLVATGAKRYQSYFEIFLNFYHFIGISPILIYNGGLKSTLLKKVSSILIILLAMTYSVFDIRRLSWGLDEEYNDDLDAADRKPLQQAKASKYIGLVYQFALLLLDACIFRLMWCKEMNLMKLFSFLDIQKITGIFKSSFNHILTLLISVSSTIPISFICTVGGLNINIFENFSFTKILQDQESVLLLGLKKSYDTATDYNISSGTNATTEGDDYSGIFLNDGALETIIFGTTGLAMHFCQHVVSLVSYDFLLLTTIGLWIPTKPLGEQLQRREYRCTRRTLGCNLESETPDIVNDIVQQHKELYLLSKHINSIINSIFPALVFICIISTSYFMHNCVIRKWSFAILLALKLSKVCVAMYFAMKTSSVAQGYFAWFMSEEMQQVLDLDCKQLQRKIIEMKENPVGVGSSVFYVDLRFMLSVKFY</sequence>
<feature type="transmembrane region" description="Helical" evidence="2">
    <location>
        <begin position="190"/>
        <end position="214"/>
    </location>
</feature>
<feature type="transmembrane region" description="Helical" evidence="2">
    <location>
        <begin position="64"/>
        <end position="82"/>
    </location>
</feature>
<feature type="transmembrane region" description="Helical" evidence="2">
    <location>
        <begin position="140"/>
        <end position="161"/>
    </location>
</feature>
<feature type="region of interest" description="Disordered" evidence="1">
    <location>
        <begin position="15"/>
        <end position="40"/>
    </location>
</feature>
<name>A0ABP1QHM9_9HEXA</name>
<keyword evidence="4" id="KW-1185">Reference proteome</keyword>
<organism evidence="3 4">
    <name type="scientific">Orchesella dallaii</name>
    <dbReference type="NCBI Taxonomy" id="48710"/>
    <lineage>
        <taxon>Eukaryota</taxon>
        <taxon>Metazoa</taxon>
        <taxon>Ecdysozoa</taxon>
        <taxon>Arthropoda</taxon>
        <taxon>Hexapoda</taxon>
        <taxon>Collembola</taxon>
        <taxon>Entomobryomorpha</taxon>
        <taxon>Entomobryoidea</taxon>
        <taxon>Orchesellidae</taxon>
        <taxon>Orchesellinae</taxon>
        <taxon>Orchesella</taxon>
    </lineage>
</organism>
<evidence type="ECO:0000256" key="2">
    <source>
        <dbReference type="SAM" id="Phobius"/>
    </source>
</evidence>
<dbReference type="EMBL" id="CAXLJM020000035">
    <property type="protein sequence ID" value="CAL8103604.1"/>
    <property type="molecule type" value="Genomic_DNA"/>
</dbReference>
<feature type="transmembrane region" description="Helical" evidence="2">
    <location>
        <begin position="361"/>
        <end position="382"/>
    </location>
</feature>
<reference evidence="3 4" key="1">
    <citation type="submission" date="2024-08" db="EMBL/GenBank/DDBJ databases">
        <authorList>
            <person name="Cucini C."/>
            <person name="Frati F."/>
        </authorList>
    </citation>
    <scope>NUCLEOTIDE SEQUENCE [LARGE SCALE GENOMIC DNA]</scope>
</reference>
<comment type="caution">
    <text evidence="3">The sequence shown here is derived from an EMBL/GenBank/DDBJ whole genome shotgun (WGS) entry which is preliminary data.</text>
</comment>
<evidence type="ECO:0000313" key="3">
    <source>
        <dbReference type="EMBL" id="CAL8103604.1"/>
    </source>
</evidence>
<dbReference type="Proteomes" id="UP001642540">
    <property type="component" value="Unassembled WGS sequence"/>
</dbReference>
<evidence type="ECO:0000256" key="1">
    <source>
        <dbReference type="SAM" id="MobiDB-lite"/>
    </source>
</evidence>
<keyword evidence="2" id="KW-0812">Transmembrane</keyword>
<feature type="transmembrane region" description="Helical" evidence="2">
    <location>
        <begin position="389"/>
        <end position="410"/>
    </location>
</feature>
<feature type="transmembrane region" description="Helical" evidence="2">
    <location>
        <begin position="290"/>
        <end position="308"/>
    </location>
</feature>
<gene>
    <name evidence="3" type="ORF">ODALV1_LOCUS11500</name>
</gene>
<accession>A0ABP1QHM9</accession>
<feature type="transmembrane region" description="Helical" evidence="2">
    <location>
        <begin position="88"/>
        <end position="107"/>
    </location>
</feature>
<keyword evidence="2" id="KW-1133">Transmembrane helix</keyword>
<evidence type="ECO:0000313" key="4">
    <source>
        <dbReference type="Proteomes" id="UP001642540"/>
    </source>
</evidence>
<keyword evidence="2" id="KW-0472">Membrane</keyword>
<proteinExistence type="predicted"/>